<feature type="domain" description="Glutaredoxin" evidence="1">
    <location>
        <begin position="4"/>
        <end position="61"/>
    </location>
</feature>
<evidence type="ECO:0000313" key="2">
    <source>
        <dbReference type="EMBL" id="TCK71746.1"/>
    </source>
</evidence>
<dbReference type="Pfam" id="PF00462">
    <property type="entry name" value="Glutaredoxin"/>
    <property type="match status" value="1"/>
</dbReference>
<dbReference type="Proteomes" id="UP000295210">
    <property type="component" value="Unassembled WGS sequence"/>
</dbReference>
<dbReference type="GO" id="GO:0009055">
    <property type="term" value="F:electron transfer activity"/>
    <property type="evidence" value="ECO:0007669"/>
    <property type="project" value="TreeGrafter"/>
</dbReference>
<proteinExistence type="predicted"/>
<dbReference type="InterPro" id="IPR036249">
    <property type="entry name" value="Thioredoxin-like_sf"/>
</dbReference>
<dbReference type="PANTHER" id="PTHR34386:SF1">
    <property type="entry name" value="GLUTAREDOXIN-LIKE PROTEIN NRDH"/>
    <property type="match status" value="1"/>
</dbReference>
<dbReference type="CDD" id="cd02976">
    <property type="entry name" value="NrdH"/>
    <property type="match status" value="1"/>
</dbReference>
<dbReference type="EMBL" id="SMGK01000005">
    <property type="protein sequence ID" value="TCK71746.1"/>
    <property type="molecule type" value="Genomic_DNA"/>
</dbReference>
<comment type="caution">
    <text evidence="2">The sequence shown here is derived from an EMBL/GenBank/DDBJ whole genome shotgun (WGS) entry which is preliminary data.</text>
</comment>
<name>A0A4R1L1D7_9BACT</name>
<dbReference type="AlphaFoldDB" id="A0A4R1L1D7"/>
<organism evidence="2 3">
    <name type="scientific">Acidipila rosea</name>
    <dbReference type="NCBI Taxonomy" id="768535"/>
    <lineage>
        <taxon>Bacteria</taxon>
        <taxon>Pseudomonadati</taxon>
        <taxon>Acidobacteriota</taxon>
        <taxon>Terriglobia</taxon>
        <taxon>Terriglobales</taxon>
        <taxon>Acidobacteriaceae</taxon>
        <taxon>Acidipila</taxon>
    </lineage>
</organism>
<gene>
    <name evidence="2" type="ORF">C7378_3036</name>
</gene>
<dbReference type="OrthoDB" id="9795531at2"/>
<dbReference type="InterPro" id="IPR051548">
    <property type="entry name" value="Grx-like_ET"/>
</dbReference>
<protein>
    <submittedName>
        <fullName evidence="2">Glutaredoxin-like YruB-family protein</fullName>
    </submittedName>
</protein>
<dbReference type="InterPro" id="IPR002109">
    <property type="entry name" value="Glutaredoxin"/>
</dbReference>
<dbReference type="Gene3D" id="3.40.30.10">
    <property type="entry name" value="Glutaredoxin"/>
    <property type="match status" value="1"/>
</dbReference>
<evidence type="ECO:0000259" key="1">
    <source>
        <dbReference type="Pfam" id="PF00462"/>
    </source>
</evidence>
<accession>A0A4R1L1D7</accession>
<dbReference type="PROSITE" id="PS51354">
    <property type="entry name" value="GLUTAREDOXIN_2"/>
    <property type="match status" value="1"/>
</dbReference>
<evidence type="ECO:0000313" key="3">
    <source>
        <dbReference type="Proteomes" id="UP000295210"/>
    </source>
</evidence>
<keyword evidence="3" id="KW-1185">Reference proteome</keyword>
<dbReference type="PANTHER" id="PTHR34386">
    <property type="entry name" value="GLUTAREDOXIN"/>
    <property type="match status" value="1"/>
</dbReference>
<dbReference type="SUPFAM" id="SSF52833">
    <property type="entry name" value="Thioredoxin-like"/>
    <property type="match status" value="1"/>
</dbReference>
<dbReference type="RefSeq" id="WP_131998531.1">
    <property type="nucleotide sequence ID" value="NZ_SMGK01000005.1"/>
</dbReference>
<sequence length="76" mass="8499">MKRIILYSQPGCPPCFAAKHFLKEHGAGFEYKDVSTDPVAMRELMDLGSRSTPTIVVDSEVMIGFDPERLEQLLNA</sequence>
<reference evidence="2 3" key="1">
    <citation type="submission" date="2019-03" db="EMBL/GenBank/DDBJ databases">
        <title>Genomic Encyclopedia of Type Strains, Phase IV (KMG-IV): sequencing the most valuable type-strain genomes for metagenomic binning, comparative biology and taxonomic classification.</title>
        <authorList>
            <person name="Goeker M."/>
        </authorList>
    </citation>
    <scope>NUCLEOTIDE SEQUENCE [LARGE SCALE GENOMIC DNA]</scope>
    <source>
        <strain evidence="2 3">DSM 103428</strain>
    </source>
</reference>
<dbReference type="GO" id="GO:0045454">
    <property type="term" value="P:cell redox homeostasis"/>
    <property type="evidence" value="ECO:0007669"/>
    <property type="project" value="TreeGrafter"/>
</dbReference>